<gene>
    <name evidence="2" type="ORF">CL943_00115</name>
</gene>
<proteinExistence type="predicted"/>
<dbReference type="InterPro" id="IPR052170">
    <property type="entry name" value="M29_Exopeptidase"/>
</dbReference>
<accession>A0A2D6LZT9</accession>
<sequence length="590" mass="68699">MKYKIKEFDKAVAYYRTKLRKMVKKGNTCVVEIPLESDQAFYSVAPLSRAIHELKADMNLFVVHKNSEMLSALKRTWAARVKSSKEKEVLDEFIASVNKKTKSKYFEKLFKKPELTIIASKKVFYVNGTELEFQTKWFKKRKWRELLATCKRILGQGYNLRKSERFSVSFELIPTKKDLQLPLDDYLDNLSIGYAMALAAKKMCKKVSLGSSTTRMSQLDKLERISDLGATLVGCEYEKNINEPWFKKFKKVSKLLRYDRLKPSDAAFGIHGKGYGGKHFFGMNIGYPTPNRKSRWQGPGQMFLKPYWLTQSKIDKRDPKTRYAITETLPLENFIRTCYVDYFELRRMDDRIRHVLKQGKTFFVKGKKMGNLQTNLRLDMTRVLKKKSPILASDIEVNPKTEREASKIFKVNHGRYGNFPGGEVFWTPYDLNGTYVGDVVINVDQSYIIGNKKPFVVEIKHGRYKVKSGQKKIVNAFNKRKRDSWKMIKLYEKSKSMPKTIINTYKKNFDRVGEIAINTNPKAKISRYLIETEKLARMMHIALGSGYEPNRESTYHCDIVLNCPRQKVDMWVETPKGKEIWIMKKGKLVV</sequence>
<dbReference type="SUPFAM" id="SSF144052">
    <property type="entry name" value="Thermophilic metalloprotease-like"/>
    <property type="match status" value="1"/>
</dbReference>
<name>A0A2D6LZT9_9ARCH</name>
<dbReference type="PANTHER" id="PTHR34448">
    <property type="entry name" value="AMINOPEPTIDASE"/>
    <property type="match status" value="1"/>
</dbReference>
<evidence type="ECO:0008006" key="4">
    <source>
        <dbReference type="Google" id="ProtNLM"/>
    </source>
</evidence>
<evidence type="ECO:0000313" key="2">
    <source>
        <dbReference type="EMBL" id="MAG21695.1"/>
    </source>
</evidence>
<dbReference type="Proteomes" id="UP000226592">
    <property type="component" value="Unassembled WGS sequence"/>
</dbReference>
<organism evidence="2 3">
    <name type="scientific">Candidatus Iainarchaeum sp</name>
    <dbReference type="NCBI Taxonomy" id="3101447"/>
    <lineage>
        <taxon>Archaea</taxon>
        <taxon>Candidatus Iainarchaeota</taxon>
        <taxon>Candidatus Iainarchaeia</taxon>
        <taxon>Candidatus Iainarchaeales</taxon>
        <taxon>Candidatus Iainarchaeaceae</taxon>
        <taxon>Candidatus Iainarchaeum</taxon>
    </lineage>
</organism>
<keyword evidence="1" id="KW-0479">Metal-binding</keyword>
<evidence type="ECO:0000256" key="1">
    <source>
        <dbReference type="ARBA" id="ARBA00022723"/>
    </source>
</evidence>
<dbReference type="GO" id="GO:0046872">
    <property type="term" value="F:metal ion binding"/>
    <property type="evidence" value="ECO:0007669"/>
    <property type="project" value="UniProtKB-KW"/>
</dbReference>
<reference evidence="3" key="1">
    <citation type="submission" date="2017-09" db="EMBL/GenBank/DDBJ databases">
        <title>The Reconstruction of 2,631 Draft Metagenome-Assembled Genomes from the Global Oceans.</title>
        <authorList>
            <person name="Tully B.J."/>
            <person name="Graham E.D."/>
            <person name="Heidelberg J.F."/>
        </authorList>
    </citation>
    <scope>NUCLEOTIDE SEQUENCE [LARGE SCALE GENOMIC DNA]</scope>
</reference>
<dbReference type="PANTHER" id="PTHR34448:SF1">
    <property type="entry name" value="BLL6088 PROTEIN"/>
    <property type="match status" value="1"/>
</dbReference>
<evidence type="ECO:0000313" key="3">
    <source>
        <dbReference type="Proteomes" id="UP000226592"/>
    </source>
</evidence>
<protein>
    <recommendedName>
        <fullName evidence="4">Aminopeptidase</fullName>
    </recommendedName>
</protein>
<dbReference type="EMBL" id="NZBU01000001">
    <property type="protein sequence ID" value="MAG21695.1"/>
    <property type="molecule type" value="Genomic_DNA"/>
</dbReference>
<comment type="caution">
    <text evidence="2">The sequence shown here is derived from an EMBL/GenBank/DDBJ whole genome shotgun (WGS) entry which is preliminary data.</text>
</comment>
<dbReference type="AlphaFoldDB" id="A0A2D6LZT9"/>